<feature type="transmembrane region" description="Helical" evidence="6">
    <location>
        <begin position="113"/>
        <end position="133"/>
    </location>
</feature>
<dbReference type="EC" id="2.1.1.86" evidence="8"/>
<evidence type="ECO:0000256" key="1">
    <source>
        <dbReference type="ARBA" id="ARBA00004141"/>
    </source>
</evidence>
<feature type="transmembrane region" description="Helical" evidence="6">
    <location>
        <begin position="145"/>
        <end position="166"/>
    </location>
</feature>
<dbReference type="EMBL" id="GL983617">
    <property type="protein sequence ID" value="EGR32625.1"/>
    <property type="molecule type" value="Genomic_DNA"/>
</dbReference>
<feature type="transmembrane region" description="Helical" evidence="6">
    <location>
        <begin position="194"/>
        <end position="213"/>
    </location>
</feature>
<feature type="transmembrane region" description="Helical" evidence="6">
    <location>
        <begin position="55"/>
        <end position="73"/>
    </location>
</feature>
<reference evidence="8 9" key="1">
    <citation type="submission" date="2011-07" db="EMBL/GenBank/DDBJ databases">
        <authorList>
            <person name="Coyne R."/>
            <person name="Brami D."/>
            <person name="Johnson J."/>
            <person name="Hostetler J."/>
            <person name="Hannick L."/>
            <person name="Clark T."/>
            <person name="Cassidy-Hanley D."/>
            <person name="Inman J."/>
        </authorList>
    </citation>
    <scope>NUCLEOTIDE SEQUENCE [LARGE SCALE GENOMIC DNA]</scope>
    <source>
        <strain evidence="8 9">G5</strain>
    </source>
</reference>
<gene>
    <name evidence="8" type="ORF">IMG5_076550</name>
</gene>
<evidence type="ECO:0000259" key="7">
    <source>
        <dbReference type="PROSITE" id="PS50850"/>
    </source>
</evidence>
<keyword evidence="2" id="KW-0813">Transport</keyword>
<dbReference type="OMA" id="QARVWPQ"/>
<protein>
    <submittedName>
        <fullName evidence="8">Major facilitator superfamily protein, putative</fullName>
        <ecNumber evidence="8">2.1.1.86</ecNumber>
    </submittedName>
</protein>
<feature type="transmembrane region" description="Helical" evidence="6">
    <location>
        <begin position="388"/>
        <end position="407"/>
    </location>
</feature>
<dbReference type="eggNOG" id="KOG2504">
    <property type="taxonomic scope" value="Eukaryota"/>
</dbReference>
<dbReference type="AlphaFoldDB" id="G0QQC4"/>
<feature type="transmembrane region" description="Helical" evidence="6">
    <location>
        <begin position="329"/>
        <end position="346"/>
    </location>
</feature>
<dbReference type="InterPro" id="IPR011701">
    <property type="entry name" value="MFS"/>
</dbReference>
<dbReference type="GeneID" id="14908779"/>
<dbReference type="Proteomes" id="UP000008983">
    <property type="component" value="Unassembled WGS sequence"/>
</dbReference>
<dbReference type="InterPro" id="IPR052983">
    <property type="entry name" value="MFS_Riboflavin_Transporter"/>
</dbReference>
<proteinExistence type="predicted"/>
<feature type="transmembrane region" description="Helical" evidence="6">
    <location>
        <begin position="419"/>
        <end position="441"/>
    </location>
</feature>
<dbReference type="Pfam" id="PF07690">
    <property type="entry name" value="MFS_1"/>
    <property type="match status" value="1"/>
</dbReference>
<keyword evidence="9" id="KW-1185">Reference proteome</keyword>
<dbReference type="PANTHER" id="PTHR43385">
    <property type="entry name" value="RIBOFLAVIN TRANSPORTER RIBJ"/>
    <property type="match status" value="1"/>
</dbReference>
<evidence type="ECO:0000256" key="5">
    <source>
        <dbReference type="ARBA" id="ARBA00023136"/>
    </source>
</evidence>
<keyword evidence="8" id="KW-0808">Transferase</keyword>
<keyword evidence="4 6" id="KW-1133">Transmembrane helix</keyword>
<keyword evidence="8" id="KW-0489">Methyltransferase</keyword>
<feature type="domain" description="Major facilitator superfamily (MFS) profile" evidence="7">
    <location>
        <begin position="11"/>
        <end position="442"/>
    </location>
</feature>
<feature type="transmembrane region" description="Helical" evidence="6">
    <location>
        <begin position="85"/>
        <end position="107"/>
    </location>
</feature>
<dbReference type="GO" id="GO:0008168">
    <property type="term" value="F:methyltransferase activity"/>
    <property type="evidence" value="ECO:0007669"/>
    <property type="project" value="UniProtKB-KW"/>
</dbReference>
<evidence type="ECO:0000256" key="3">
    <source>
        <dbReference type="ARBA" id="ARBA00022692"/>
    </source>
</evidence>
<dbReference type="OrthoDB" id="289951at2759"/>
<dbReference type="Gene3D" id="1.20.1250.20">
    <property type="entry name" value="MFS general substrate transporter like domains"/>
    <property type="match status" value="2"/>
</dbReference>
<feature type="transmembrane region" description="Helical" evidence="6">
    <location>
        <begin position="12"/>
        <end position="35"/>
    </location>
</feature>
<dbReference type="PROSITE" id="PS50850">
    <property type="entry name" value="MFS"/>
    <property type="match status" value="1"/>
</dbReference>
<feature type="transmembrane region" description="Helical" evidence="6">
    <location>
        <begin position="262"/>
        <end position="281"/>
    </location>
</feature>
<dbReference type="InterPro" id="IPR036259">
    <property type="entry name" value="MFS_trans_sf"/>
</dbReference>
<evidence type="ECO:0000256" key="4">
    <source>
        <dbReference type="ARBA" id="ARBA00022989"/>
    </source>
</evidence>
<dbReference type="InParanoid" id="G0QQC4"/>
<organism evidence="8 9">
    <name type="scientific">Ichthyophthirius multifiliis</name>
    <name type="common">White spot disease agent</name>
    <name type="synonym">Ich</name>
    <dbReference type="NCBI Taxonomy" id="5932"/>
    <lineage>
        <taxon>Eukaryota</taxon>
        <taxon>Sar</taxon>
        <taxon>Alveolata</taxon>
        <taxon>Ciliophora</taxon>
        <taxon>Intramacronucleata</taxon>
        <taxon>Oligohymenophorea</taxon>
        <taxon>Hymenostomatida</taxon>
        <taxon>Ophryoglenina</taxon>
        <taxon>Ichthyophthirius</taxon>
    </lineage>
</organism>
<keyword evidence="3 6" id="KW-0812">Transmembrane</keyword>
<comment type="subcellular location">
    <subcellularLocation>
        <location evidence="1">Membrane</location>
        <topology evidence="1">Multi-pass membrane protein</topology>
    </subcellularLocation>
</comment>
<dbReference type="RefSeq" id="XP_004036611.1">
    <property type="nucleotide sequence ID" value="XM_004036563.1"/>
</dbReference>
<keyword evidence="5 6" id="KW-0472">Membrane</keyword>
<accession>G0QQC4</accession>
<dbReference type="InterPro" id="IPR020846">
    <property type="entry name" value="MFS_dom"/>
</dbReference>
<evidence type="ECO:0000256" key="2">
    <source>
        <dbReference type="ARBA" id="ARBA00022448"/>
    </source>
</evidence>
<evidence type="ECO:0000313" key="9">
    <source>
        <dbReference type="Proteomes" id="UP000008983"/>
    </source>
</evidence>
<feature type="transmembrane region" description="Helical" evidence="6">
    <location>
        <begin position="297"/>
        <end position="317"/>
    </location>
</feature>
<dbReference type="GO" id="GO:0016020">
    <property type="term" value="C:membrane"/>
    <property type="evidence" value="ECO:0007669"/>
    <property type="project" value="UniProtKB-SubCell"/>
</dbReference>
<evidence type="ECO:0000256" key="6">
    <source>
        <dbReference type="SAM" id="Phobius"/>
    </source>
</evidence>
<dbReference type="GO" id="GO:0032259">
    <property type="term" value="P:methylation"/>
    <property type="evidence" value="ECO:0007669"/>
    <property type="project" value="UniProtKB-KW"/>
</dbReference>
<evidence type="ECO:0000313" key="8">
    <source>
        <dbReference type="EMBL" id="EGR32625.1"/>
    </source>
</evidence>
<dbReference type="GO" id="GO:0022857">
    <property type="term" value="F:transmembrane transporter activity"/>
    <property type="evidence" value="ECO:0007669"/>
    <property type="project" value="InterPro"/>
</dbReference>
<dbReference type="SUPFAM" id="SSF103473">
    <property type="entry name" value="MFS general substrate transporter"/>
    <property type="match status" value="1"/>
</dbReference>
<name>G0QQC4_ICHMU</name>
<sequence length="493" mass="56253">MTLPSWKDNKRRYLSILGGFLIHIMIGTFYLWGNINVYVTSHLRNNGSNVTIDDMNSTFPFSGMAMGLFTPFGKIIADKVGNKRTMIICTICFASCSLLASFQTTFLSFSITYGFAAGMFAGIIYLIPYYFAYSNFPNNKGFASGVISAGFGLSTFIFSWLCYFVINPNNLKPIFNPNTHENYFSKEVSNRVPYMLRILSGLFLFLGTLGCFLQNLPEENEIQQQERGESIKIKIDDQASFINQYNGINECKDIKSGLRTPVVYLTMILILFYGAQGNFIIDNFQPIGQQIGNFSDFYLTIVGSLGSIFNGFIRLIWGRALDKYCFKKLAYLNLSIEFVCMIIFQYCVQYKSLYIISVLLMLGCFGGWSAKMPAVIAKVYGKDIGSTFYGITVQGQAMGCWLQFFIVKYLRVNFGWNNIFYIYSGIIAIAAILTYFANFHINWNEFYAKRQSLKEDLIIEKSLYNNGEEEVLKIDLIKKLSINQEDEMKKQRQ</sequence>
<dbReference type="PANTHER" id="PTHR43385:SF1">
    <property type="entry name" value="RIBOFLAVIN TRANSPORTER RIBJ"/>
    <property type="match status" value="1"/>
</dbReference>
<feature type="transmembrane region" description="Helical" evidence="6">
    <location>
        <begin position="352"/>
        <end position="376"/>
    </location>
</feature>